<accession>A0ABR2HEG3</accession>
<dbReference type="Proteomes" id="UP001470230">
    <property type="component" value="Unassembled WGS sequence"/>
</dbReference>
<dbReference type="InterPro" id="IPR000719">
    <property type="entry name" value="Prot_kinase_dom"/>
</dbReference>
<keyword evidence="7" id="KW-1185">Reference proteome</keyword>
<dbReference type="PANTHER" id="PTHR44329:SF214">
    <property type="entry name" value="PROTEIN KINASE DOMAIN-CONTAINING PROTEIN"/>
    <property type="match status" value="1"/>
</dbReference>
<dbReference type="InterPro" id="IPR011009">
    <property type="entry name" value="Kinase-like_dom_sf"/>
</dbReference>
<evidence type="ECO:0000256" key="1">
    <source>
        <dbReference type="SAM" id="Coils"/>
    </source>
</evidence>
<dbReference type="InterPro" id="IPR027417">
    <property type="entry name" value="P-loop_NTPase"/>
</dbReference>
<evidence type="ECO:0000313" key="7">
    <source>
        <dbReference type="Proteomes" id="UP001470230"/>
    </source>
</evidence>
<keyword evidence="3" id="KW-0472">Membrane</keyword>
<evidence type="ECO:0000313" key="6">
    <source>
        <dbReference type="EMBL" id="KAK8844298.1"/>
    </source>
</evidence>
<dbReference type="Gene3D" id="1.10.510.10">
    <property type="entry name" value="Transferase(Phosphotransferase) domain 1"/>
    <property type="match status" value="1"/>
</dbReference>
<sequence length="1241" mass="145282">MYSEIDLVQRNEFSHGKRYSIETFEVKNEIKKKQFLKDSLNFVKNVAVKVGKGFIKEFAKEDGEEEEENDDEDDEDEEEEEENEDNEKTTVFRHIVPFDYDHKGILEPNKEFGGFIQQFIAIKESEKEENKNMIIKNMTMSYLYVSHPIFVKLYGKVCGFTGTIGVKKDKLVFKEHYNLELIKVPRNEANHRVDFPMILCKDITERNKRIAFEIIEFHKRGNPVLAIFQDFKEIDEVADLLNKKGIKYINIFDGKNSSMQPDKIAAYNGAVSLGSNVCGRGTNIKAKNKPLHVIISYYIPNSRVMDQALGRTARHGRKGTTRIICLKDQFLTPLHVNDKGIDLAIEEFLIKNQVQTEYIQFFQDSRSWIFSSKMPKQTLKDEQLQILKSARINVNRIVAFNFEFPLKMSVDTFLKIQTQKIFSILNCPNSEFTWKLFQKYVREMILESWSIMINDIDEKFFEVEENQEYKKELDKLNYSKLSKDSDEYKERREEINKKFSKNIEQYKKDLYYNKEYLLWKLSQYLPLSENGKKVVPTFIYIFEKVKEQYESDILKSFGSMPNIYYQFDKMRFFSIQIGFKPYSLLTESGARISYKNFKKTNYIKDPELKYLKRTPKNRITLLSITEKIDDIFNSIFQAINGFLGSKTFLKLFMRRTLCGCEFGICLDFPIVNEKINDPNCIIDKDPLLLFTIGVRSMVPILAGILIILLVYAASMSKKIADWFINFPKISQEILSKGVGIIVNIVAPELVNFALDKLIKFLKKVLNEQLTKLKTINNENVQLGASIIESLSFIFNSTVGEKINQKLSSFLGDKIKVTFNWSKFVDGLFDRERIMKISFLLLLCLATFLMNFNSHKHAIKKAEEDSKKYEEAFKTKDKKKKDEKQNEKRIKKRISELSTENKKIGEDEKIFVDNQKDSDDEEDVKKLSKEEIENKNLQMKKSSEERFDSYFYKYKTYDPLKNVVKLTKLIEENKDDISNGVRVVKYFIREGFTKKSCSKLLYQGLNEAFIQQVRIYATNKFPSILNIIGYNIHKKKQLLFVETKEKGSLETVINSHKKIGNTNKLIIAYGVARALESLHKNDIVHRNLKPANIMIDSHFYPYLSDFYYSKQINDNLHYSVKETTPEFMAPEFFKDYKTNQNSFMVDVYSLGVTLFILISESNPFASKNPADIFADKLSGKRPEFQSDFPQNWRELIESCWAQDPQKRPSMRDICKILESKKFIDESIDANKFDEYKKQFSSY</sequence>
<evidence type="ECO:0000259" key="4">
    <source>
        <dbReference type="PROSITE" id="PS50011"/>
    </source>
</evidence>
<feature type="coiled-coil region" evidence="1">
    <location>
        <begin position="851"/>
        <end position="899"/>
    </location>
</feature>
<evidence type="ECO:0000256" key="3">
    <source>
        <dbReference type="SAM" id="Phobius"/>
    </source>
</evidence>
<organism evidence="6 7">
    <name type="scientific">Tritrichomonas musculus</name>
    <dbReference type="NCBI Taxonomy" id="1915356"/>
    <lineage>
        <taxon>Eukaryota</taxon>
        <taxon>Metamonada</taxon>
        <taxon>Parabasalia</taxon>
        <taxon>Tritrichomonadida</taxon>
        <taxon>Tritrichomonadidae</taxon>
        <taxon>Tritrichomonas</taxon>
    </lineage>
</organism>
<reference evidence="6 7" key="1">
    <citation type="submission" date="2024-04" db="EMBL/GenBank/DDBJ databases">
        <title>Tritrichomonas musculus Genome.</title>
        <authorList>
            <person name="Alves-Ferreira E."/>
            <person name="Grigg M."/>
            <person name="Lorenzi H."/>
            <person name="Galac M."/>
        </authorList>
    </citation>
    <scope>NUCLEOTIDE SEQUENCE [LARGE SCALE GENOMIC DNA]</scope>
    <source>
        <strain evidence="6 7">EAF2021</strain>
    </source>
</reference>
<dbReference type="Gene3D" id="3.40.50.300">
    <property type="entry name" value="P-loop containing nucleotide triphosphate hydrolases"/>
    <property type="match status" value="2"/>
</dbReference>
<keyword evidence="3" id="KW-0812">Transmembrane</keyword>
<feature type="domain" description="SecA family profile" evidence="5">
    <location>
        <begin position="1"/>
        <end position="356"/>
    </location>
</feature>
<evidence type="ECO:0000259" key="5">
    <source>
        <dbReference type="PROSITE" id="PS51196"/>
    </source>
</evidence>
<keyword evidence="3" id="KW-1133">Transmembrane helix</keyword>
<dbReference type="InterPro" id="IPR014018">
    <property type="entry name" value="SecA_motor_DEAD"/>
</dbReference>
<keyword evidence="1" id="KW-0175">Coiled coil</keyword>
<dbReference type="PROSITE" id="PS50011">
    <property type="entry name" value="PROTEIN_KINASE_DOM"/>
    <property type="match status" value="1"/>
</dbReference>
<dbReference type="SUPFAM" id="SSF52540">
    <property type="entry name" value="P-loop containing nucleoside triphosphate hydrolases"/>
    <property type="match status" value="1"/>
</dbReference>
<dbReference type="Pfam" id="PF00069">
    <property type="entry name" value="Pkinase"/>
    <property type="match status" value="1"/>
</dbReference>
<feature type="compositionally biased region" description="Acidic residues" evidence="2">
    <location>
        <begin position="62"/>
        <end position="85"/>
    </location>
</feature>
<dbReference type="PROSITE" id="PS51196">
    <property type="entry name" value="SECA_MOTOR_DEAD"/>
    <property type="match status" value="1"/>
</dbReference>
<feature type="transmembrane region" description="Helical" evidence="3">
    <location>
        <begin position="687"/>
        <end position="712"/>
    </location>
</feature>
<dbReference type="Gene3D" id="3.90.1440.10">
    <property type="entry name" value="SecA, preprotein cross-linking domain"/>
    <property type="match status" value="1"/>
</dbReference>
<feature type="region of interest" description="Disordered" evidence="2">
    <location>
        <begin position="59"/>
        <end position="88"/>
    </location>
</feature>
<comment type="caution">
    <text evidence="6">The sequence shown here is derived from an EMBL/GenBank/DDBJ whole genome shotgun (WGS) entry which is preliminary data.</text>
</comment>
<feature type="transmembrane region" description="Helical" evidence="3">
    <location>
        <begin position="833"/>
        <end position="851"/>
    </location>
</feature>
<proteinExistence type="predicted"/>
<feature type="domain" description="Protein kinase" evidence="4">
    <location>
        <begin position="970"/>
        <end position="1222"/>
    </location>
</feature>
<protein>
    <recommendedName>
        <fullName evidence="8">Protein kinase domain-containing protein</fullName>
    </recommendedName>
</protein>
<name>A0ABR2HEG3_9EUKA</name>
<evidence type="ECO:0008006" key="8">
    <source>
        <dbReference type="Google" id="ProtNLM"/>
    </source>
</evidence>
<gene>
    <name evidence="6" type="ORF">M9Y10_024510</name>
</gene>
<dbReference type="PANTHER" id="PTHR44329">
    <property type="entry name" value="SERINE/THREONINE-PROTEIN KINASE TNNI3K-RELATED"/>
    <property type="match status" value="1"/>
</dbReference>
<dbReference type="InterPro" id="IPR051681">
    <property type="entry name" value="Ser/Thr_Kinases-Pseudokinases"/>
</dbReference>
<dbReference type="SUPFAM" id="SSF56112">
    <property type="entry name" value="Protein kinase-like (PK-like)"/>
    <property type="match status" value="1"/>
</dbReference>
<evidence type="ECO:0000256" key="2">
    <source>
        <dbReference type="SAM" id="MobiDB-lite"/>
    </source>
</evidence>
<feature type="coiled-coil region" evidence="1">
    <location>
        <begin position="478"/>
        <end position="509"/>
    </location>
</feature>
<dbReference type="EMBL" id="JAPFFF010000033">
    <property type="protein sequence ID" value="KAK8844298.1"/>
    <property type="molecule type" value="Genomic_DNA"/>
</dbReference>